<dbReference type="eggNOG" id="KOG4450">
    <property type="taxonomic scope" value="Eukaryota"/>
</dbReference>
<accession>A4RXU2</accession>
<evidence type="ECO:0000259" key="5">
    <source>
        <dbReference type="Pfam" id="PF06094"/>
    </source>
</evidence>
<sequence length="150" mass="17251">MSPSTSGAHNVFVYGTLKRGLYNHRLLERGNARFMGEVRTKRAQHVMLLADAGYPYLVKSTTDDARVIDGELYSVDDDTLTLLDELEEVSTGMYTRETIEVERREEPRATEEAYYYLAGDREDLARLPRIDAYDKALHDDVYLPKDQRGR</sequence>
<dbReference type="InterPro" id="IPR036568">
    <property type="entry name" value="GGCT-like_sf"/>
</dbReference>
<dbReference type="HOGENOM" id="CLU_083466_1_0_1"/>
<dbReference type="InterPro" id="IPR039126">
    <property type="entry name" value="GGACT"/>
</dbReference>
<dbReference type="RefSeq" id="XP_001418055.1">
    <property type="nucleotide sequence ID" value="XM_001418018.1"/>
</dbReference>
<dbReference type="GO" id="GO:0005829">
    <property type="term" value="C:cytosol"/>
    <property type="evidence" value="ECO:0007669"/>
    <property type="project" value="TreeGrafter"/>
</dbReference>
<dbReference type="Proteomes" id="UP000001568">
    <property type="component" value="Chromosome 5"/>
</dbReference>
<dbReference type="KEGG" id="olu:OSTLU_31817"/>
<dbReference type="GO" id="GO:0061929">
    <property type="term" value="F:gamma-glutamylaminecyclotransferase activity"/>
    <property type="evidence" value="ECO:0007669"/>
    <property type="project" value="InterPro"/>
</dbReference>
<evidence type="ECO:0000256" key="4">
    <source>
        <dbReference type="RuleBase" id="RU367036"/>
    </source>
</evidence>
<dbReference type="Gene3D" id="3.10.490.10">
    <property type="entry name" value="Gamma-glutamyl cyclotransferase-like"/>
    <property type="match status" value="1"/>
</dbReference>
<organism evidence="6 7">
    <name type="scientific">Ostreococcus lucimarinus (strain CCE9901)</name>
    <dbReference type="NCBI Taxonomy" id="436017"/>
    <lineage>
        <taxon>Eukaryota</taxon>
        <taxon>Viridiplantae</taxon>
        <taxon>Chlorophyta</taxon>
        <taxon>Mamiellophyceae</taxon>
        <taxon>Mamiellales</taxon>
        <taxon>Bathycoccaceae</taxon>
        <taxon>Ostreococcus</taxon>
    </lineage>
</organism>
<dbReference type="Gramene" id="ABO96348">
    <property type="protein sequence ID" value="ABO96348"/>
    <property type="gene ID" value="OSTLU_31817"/>
</dbReference>
<dbReference type="SUPFAM" id="SSF110857">
    <property type="entry name" value="Gamma-glutamyl cyclotransferase-like"/>
    <property type="match status" value="1"/>
</dbReference>
<dbReference type="OrthoDB" id="113620at2759"/>
<gene>
    <name evidence="6" type="ORF">OSTLU_31817</name>
</gene>
<evidence type="ECO:0000256" key="2">
    <source>
        <dbReference type="ARBA" id="ARBA00008861"/>
    </source>
</evidence>
<dbReference type="PANTHER" id="PTHR12510:SF4">
    <property type="entry name" value="GAMMA-GLUTAMYLAMINECYCLOTRANSFERASE"/>
    <property type="match status" value="1"/>
</dbReference>
<feature type="active site" description="Proton acceptor" evidence="3">
    <location>
        <position position="87"/>
    </location>
</feature>
<dbReference type="OMA" id="VPCMYRA"/>
<evidence type="ECO:0000313" key="7">
    <source>
        <dbReference type="Proteomes" id="UP000001568"/>
    </source>
</evidence>
<protein>
    <recommendedName>
        <fullName evidence="4">Gamma-glutamylcyclotransferase family protein</fullName>
    </recommendedName>
</protein>
<dbReference type="Pfam" id="PF06094">
    <property type="entry name" value="GGACT"/>
    <property type="match status" value="1"/>
</dbReference>
<dbReference type="AlphaFoldDB" id="A4RXU2"/>
<comment type="function">
    <text evidence="1">Putative gamma-glutamylcyclotransferase.</text>
</comment>
<dbReference type="InterPro" id="IPR009288">
    <property type="entry name" value="AIG2-like_dom"/>
</dbReference>
<reference evidence="6 7" key="1">
    <citation type="journal article" date="2007" name="Proc. Natl. Acad. Sci. U.S.A.">
        <title>The tiny eukaryote Ostreococcus provides genomic insights into the paradox of plankton speciation.</title>
        <authorList>
            <person name="Palenik B."/>
            <person name="Grimwood J."/>
            <person name="Aerts A."/>
            <person name="Rouze P."/>
            <person name="Salamov A."/>
            <person name="Putnam N."/>
            <person name="Dupont C."/>
            <person name="Jorgensen R."/>
            <person name="Derelle E."/>
            <person name="Rombauts S."/>
            <person name="Zhou K."/>
            <person name="Otillar R."/>
            <person name="Merchant S.S."/>
            <person name="Podell S."/>
            <person name="Gaasterland T."/>
            <person name="Napoli C."/>
            <person name="Gendler K."/>
            <person name="Manuell A."/>
            <person name="Tai V."/>
            <person name="Vallon O."/>
            <person name="Piganeau G."/>
            <person name="Jancek S."/>
            <person name="Heijde M."/>
            <person name="Jabbari K."/>
            <person name="Bowler C."/>
            <person name="Lohr M."/>
            <person name="Robbens S."/>
            <person name="Werner G."/>
            <person name="Dubchak I."/>
            <person name="Pazour G.J."/>
            <person name="Ren Q."/>
            <person name="Paulsen I."/>
            <person name="Delwiche C."/>
            <person name="Schmutz J."/>
            <person name="Rokhsar D."/>
            <person name="Van de Peer Y."/>
            <person name="Moreau H."/>
            <person name="Grigoriev I.V."/>
        </authorList>
    </citation>
    <scope>NUCLEOTIDE SEQUENCE [LARGE SCALE GENOMIC DNA]</scope>
    <source>
        <strain evidence="6 7">CCE9901</strain>
    </source>
</reference>
<dbReference type="GeneID" id="5002140"/>
<name>A4RXU2_OSTLU</name>
<comment type="similarity">
    <text evidence="2 4">Belongs to the gamma-glutamylcyclotransferase family.</text>
</comment>
<dbReference type="PANTHER" id="PTHR12510">
    <property type="entry name" value="TROPONIN C-AKIN-1 PROTEIN"/>
    <property type="match status" value="1"/>
</dbReference>
<evidence type="ECO:0000256" key="1">
    <source>
        <dbReference type="ARBA" id="ARBA00002782"/>
    </source>
</evidence>
<feature type="domain" description="Gamma-glutamylcyclotransferase AIG2-like" evidence="5">
    <location>
        <begin position="11"/>
        <end position="123"/>
    </location>
</feature>
<dbReference type="CDD" id="cd06661">
    <property type="entry name" value="GGCT_like"/>
    <property type="match status" value="1"/>
</dbReference>
<evidence type="ECO:0000256" key="3">
    <source>
        <dbReference type="PIRSR" id="PIRSR639126-1"/>
    </source>
</evidence>
<dbReference type="InterPro" id="IPR013024">
    <property type="entry name" value="GGCT-like"/>
</dbReference>
<dbReference type="EMBL" id="CP000585">
    <property type="protein sequence ID" value="ABO96348.1"/>
    <property type="molecule type" value="Genomic_DNA"/>
</dbReference>
<proteinExistence type="inferred from homology"/>
<evidence type="ECO:0000313" key="6">
    <source>
        <dbReference type="EMBL" id="ABO96348.1"/>
    </source>
</evidence>
<keyword evidence="7" id="KW-1185">Reference proteome</keyword>